<sequence length="35" mass="3996">LYLTPVAYFLLARFTTPKAAEEARLQRELSEAQVV</sequence>
<feature type="non-terminal residue" evidence="1">
    <location>
        <position position="1"/>
    </location>
</feature>
<accession>A0A0F9CRV5</accession>
<proteinExistence type="predicted"/>
<evidence type="ECO:0008006" key="2">
    <source>
        <dbReference type="Google" id="ProtNLM"/>
    </source>
</evidence>
<name>A0A0F9CRV5_9ZZZZ</name>
<dbReference type="EMBL" id="LAZR01034846">
    <property type="protein sequence ID" value="KKL39755.1"/>
    <property type="molecule type" value="Genomic_DNA"/>
</dbReference>
<reference evidence="1" key="1">
    <citation type="journal article" date="2015" name="Nature">
        <title>Complex archaea that bridge the gap between prokaryotes and eukaryotes.</title>
        <authorList>
            <person name="Spang A."/>
            <person name="Saw J.H."/>
            <person name="Jorgensen S.L."/>
            <person name="Zaremba-Niedzwiedzka K."/>
            <person name="Martijn J."/>
            <person name="Lind A.E."/>
            <person name="van Eijk R."/>
            <person name="Schleper C."/>
            <person name="Guy L."/>
            <person name="Ettema T.J."/>
        </authorList>
    </citation>
    <scope>NUCLEOTIDE SEQUENCE</scope>
</reference>
<dbReference type="AlphaFoldDB" id="A0A0F9CRV5"/>
<comment type="caution">
    <text evidence="1">The sequence shown here is derived from an EMBL/GenBank/DDBJ whole genome shotgun (WGS) entry which is preliminary data.</text>
</comment>
<organism evidence="1">
    <name type="scientific">marine sediment metagenome</name>
    <dbReference type="NCBI Taxonomy" id="412755"/>
    <lineage>
        <taxon>unclassified sequences</taxon>
        <taxon>metagenomes</taxon>
        <taxon>ecological metagenomes</taxon>
    </lineage>
</organism>
<evidence type="ECO:0000313" key="1">
    <source>
        <dbReference type="EMBL" id="KKL39755.1"/>
    </source>
</evidence>
<gene>
    <name evidence="1" type="ORF">LCGC14_2368040</name>
</gene>
<protein>
    <recommendedName>
        <fullName evidence="2">Acriflavin resistance protein</fullName>
    </recommendedName>
</protein>